<name>A0A8X6VRN6_TRICX</name>
<evidence type="ECO:0000313" key="1">
    <source>
        <dbReference type="EMBL" id="GFY19374.1"/>
    </source>
</evidence>
<accession>A0A8X6VRN6</accession>
<reference evidence="1" key="1">
    <citation type="submission" date="2020-08" db="EMBL/GenBank/DDBJ databases">
        <title>Multicomponent nature underlies the extraordinary mechanical properties of spider dragline silk.</title>
        <authorList>
            <person name="Kono N."/>
            <person name="Nakamura H."/>
            <person name="Mori M."/>
            <person name="Yoshida Y."/>
            <person name="Ohtoshi R."/>
            <person name="Malay A.D."/>
            <person name="Moran D.A.P."/>
            <person name="Tomita M."/>
            <person name="Numata K."/>
            <person name="Arakawa K."/>
        </authorList>
    </citation>
    <scope>NUCLEOTIDE SEQUENCE</scope>
</reference>
<dbReference type="EMBL" id="BMAU01021352">
    <property type="protein sequence ID" value="GFY19374.1"/>
    <property type="molecule type" value="Genomic_DNA"/>
</dbReference>
<evidence type="ECO:0000313" key="2">
    <source>
        <dbReference type="Proteomes" id="UP000887159"/>
    </source>
</evidence>
<gene>
    <name evidence="1" type="primary">NCL1_34369</name>
    <name evidence="1" type="ORF">TNCV_4127611</name>
</gene>
<organism evidence="1 2">
    <name type="scientific">Trichonephila clavipes</name>
    <name type="common">Golden silk orbweaver</name>
    <name type="synonym">Nephila clavipes</name>
    <dbReference type="NCBI Taxonomy" id="2585209"/>
    <lineage>
        <taxon>Eukaryota</taxon>
        <taxon>Metazoa</taxon>
        <taxon>Ecdysozoa</taxon>
        <taxon>Arthropoda</taxon>
        <taxon>Chelicerata</taxon>
        <taxon>Arachnida</taxon>
        <taxon>Araneae</taxon>
        <taxon>Araneomorphae</taxon>
        <taxon>Entelegynae</taxon>
        <taxon>Araneoidea</taxon>
        <taxon>Nephilidae</taxon>
        <taxon>Trichonephila</taxon>
    </lineage>
</organism>
<keyword evidence="2" id="KW-1185">Reference proteome</keyword>
<protein>
    <submittedName>
        <fullName evidence="1">Uncharacterized protein</fullName>
    </submittedName>
</protein>
<sequence length="194" mass="22371">MMGRLLHLSGNDDDLARQLEQIWQEIPQETIRVLYHSKLCRVAACIQARCGSTPYSARYFVIINIFDTPLHPQWSCLESPCPRTSVRSLVVWIRRTEGTRSINTRDYFGYITLECLCTLPKVNEGLMAMNEAGIVVGRQSFNYCEQMDNQCVCWQNRRSSLESKESRIARKVLLHAQNEVYEEEELLYGAGITD</sequence>
<dbReference type="Proteomes" id="UP000887159">
    <property type="component" value="Unassembled WGS sequence"/>
</dbReference>
<comment type="caution">
    <text evidence="1">The sequence shown here is derived from an EMBL/GenBank/DDBJ whole genome shotgun (WGS) entry which is preliminary data.</text>
</comment>
<dbReference type="AlphaFoldDB" id="A0A8X6VRN6"/>
<proteinExistence type="predicted"/>